<accession>A0ABU9DP63</accession>
<feature type="transmembrane region" description="Helical" evidence="7">
    <location>
        <begin position="196"/>
        <end position="214"/>
    </location>
</feature>
<dbReference type="Pfam" id="PF00672">
    <property type="entry name" value="HAMP"/>
    <property type="match status" value="1"/>
</dbReference>
<evidence type="ECO:0000256" key="2">
    <source>
        <dbReference type="ARBA" id="ARBA00022475"/>
    </source>
</evidence>
<evidence type="ECO:0000256" key="3">
    <source>
        <dbReference type="ARBA" id="ARBA00023136"/>
    </source>
</evidence>
<evidence type="ECO:0000259" key="8">
    <source>
        <dbReference type="PROSITE" id="PS50111"/>
    </source>
</evidence>
<evidence type="ECO:0000313" key="10">
    <source>
        <dbReference type="EMBL" id="MEK8130660.1"/>
    </source>
</evidence>
<feature type="domain" description="Methyl-accepting transducer" evidence="8">
    <location>
        <begin position="287"/>
        <end position="523"/>
    </location>
</feature>
<name>A0ABU9DP63_9BACL</name>
<keyword evidence="7" id="KW-0812">Transmembrane</keyword>
<dbReference type="Gene3D" id="1.10.287.950">
    <property type="entry name" value="Methyl-accepting chemotaxis protein"/>
    <property type="match status" value="1"/>
</dbReference>
<dbReference type="InterPro" id="IPR004089">
    <property type="entry name" value="MCPsignal_dom"/>
</dbReference>
<evidence type="ECO:0000256" key="1">
    <source>
        <dbReference type="ARBA" id="ARBA00004236"/>
    </source>
</evidence>
<dbReference type="Pfam" id="PF00015">
    <property type="entry name" value="MCPsignal"/>
    <property type="match status" value="1"/>
</dbReference>
<dbReference type="PROSITE" id="PS50885">
    <property type="entry name" value="HAMP"/>
    <property type="match status" value="1"/>
</dbReference>
<dbReference type="CDD" id="cd18773">
    <property type="entry name" value="PDC1_HK_sensor"/>
    <property type="match status" value="1"/>
</dbReference>
<dbReference type="SMART" id="SM00304">
    <property type="entry name" value="HAMP"/>
    <property type="match status" value="2"/>
</dbReference>
<keyword evidence="7" id="KW-1133">Transmembrane helix</keyword>
<comment type="similarity">
    <text evidence="5">Belongs to the methyl-accepting chemotaxis (MCP) protein family.</text>
</comment>
<reference evidence="10 11" key="1">
    <citation type="submission" date="2024-04" db="EMBL/GenBank/DDBJ databases">
        <title>draft genome sequnece of Paenibacillus filicis.</title>
        <authorList>
            <person name="Kim D.-U."/>
        </authorList>
    </citation>
    <scope>NUCLEOTIDE SEQUENCE [LARGE SCALE GENOMIC DNA]</scope>
    <source>
        <strain evidence="10 11">KACC14197</strain>
    </source>
</reference>
<dbReference type="Proteomes" id="UP001469365">
    <property type="component" value="Unassembled WGS sequence"/>
</dbReference>
<evidence type="ECO:0000256" key="7">
    <source>
        <dbReference type="SAM" id="Phobius"/>
    </source>
</evidence>
<feature type="transmembrane region" description="Helical" evidence="7">
    <location>
        <begin position="6"/>
        <end position="28"/>
    </location>
</feature>
<dbReference type="InterPro" id="IPR003660">
    <property type="entry name" value="HAMP_dom"/>
</dbReference>
<dbReference type="PANTHER" id="PTHR32089:SF112">
    <property type="entry name" value="LYSOZYME-LIKE PROTEIN-RELATED"/>
    <property type="match status" value="1"/>
</dbReference>
<feature type="domain" description="HAMP" evidence="9">
    <location>
        <begin position="216"/>
        <end position="268"/>
    </location>
</feature>
<dbReference type="CDD" id="cd06225">
    <property type="entry name" value="HAMP"/>
    <property type="match status" value="1"/>
</dbReference>
<dbReference type="Gene3D" id="6.10.340.10">
    <property type="match status" value="1"/>
</dbReference>
<dbReference type="PROSITE" id="PS50111">
    <property type="entry name" value="CHEMOTAXIS_TRANSDUC_2"/>
    <property type="match status" value="1"/>
</dbReference>
<gene>
    <name evidence="10" type="ORF">WMW72_22390</name>
</gene>
<keyword evidence="4 6" id="KW-0807">Transducer</keyword>
<sequence>MKSLHLRIMLIFSFIIVAAGGLLSYQIYASSLSLITRSLGEQARSVAEHAVRQIDPVSYRKLAEELTENAYYKELRLKFNDMREANHLKYLYTMGARSKGESTEYFYVVDGMPLDTQSGDFSPLGKVETELHEPLKKAFRDREVQVGELTKDESYGALVTVYVPILTSTGEFIGVLGADMDATSVYELLAANQRKVLLMSAAILLASLAAIYAVSRMIVTPVLRLTREMEKVQDGDLTVTIQVKGRDEVSRLAGTFQQMVYVLKDMIYGVQESVHDMRQATALLSSSAEETSASSERIAGHLAETASDSRVQLQCTGETARAIGEVGEGVQRIADALAIVAEASQEATDAAKTGDELIQSAVSQMAVVQDSSRDTAEDVERLKQRTDEVSQIAEMMRAIASQTNLLALNAAIEAARAGEHGLGFHVVADQVRKLAVQSEESALRIGELIDAMVADTGKVVTGVHRQVREVDTGLGLIDSAGTAFGRILQETERVGSQVQELSAVSEEIATGSEQVTASADELERLSLQSSEHQQGIAAAADKQQEAMRRMADLSGTLEEMSVRMEQLIRQFTVEK</sequence>
<comment type="caution">
    <text evidence="10">The sequence shown here is derived from an EMBL/GenBank/DDBJ whole genome shotgun (WGS) entry which is preliminary data.</text>
</comment>
<dbReference type="SMART" id="SM00283">
    <property type="entry name" value="MA"/>
    <property type="match status" value="1"/>
</dbReference>
<keyword evidence="11" id="KW-1185">Reference proteome</keyword>
<dbReference type="EMBL" id="JBBPCC010000016">
    <property type="protein sequence ID" value="MEK8130660.1"/>
    <property type="molecule type" value="Genomic_DNA"/>
</dbReference>
<dbReference type="CDD" id="cd11386">
    <property type="entry name" value="MCP_signal"/>
    <property type="match status" value="1"/>
</dbReference>
<proteinExistence type="inferred from homology"/>
<evidence type="ECO:0000313" key="11">
    <source>
        <dbReference type="Proteomes" id="UP001469365"/>
    </source>
</evidence>
<keyword evidence="3 7" id="KW-0472">Membrane</keyword>
<dbReference type="SUPFAM" id="SSF58104">
    <property type="entry name" value="Methyl-accepting chemotaxis protein (MCP) signaling domain"/>
    <property type="match status" value="1"/>
</dbReference>
<organism evidence="10 11">
    <name type="scientific">Paenibacillus filicis</name>
    <dbReference type="NCBI Taxonomy" id="669464"/>
    <lineage>
        <taxon>Bacteria</taxon>
        <taxon>Bacillati</taxon>
        <taxon>Bacillota</taxon>
        <taxon>Bacilli</taxon>
        <taxon>Bacillales</taxon>
        <taxon>Paenibacillaceae</taxon>
        <taxon>Paenibacillus</taxon>
    </lineage>
</organism>
<evidence type="ECO:0000256" key="4">
    <source>
        <dbReference type="ARBA" id="ARBA00023224"/>
    </source>
</evidence>
<dbReference type="RefSeq" id="WP_341417800.1">
    <property type="nucleotide sequence ID" value="NZ_JBBPCC010000016.1"/>
</dbReference>
<evidence type="ECO:0000259" key="9">
    <source>
        <dbReference type="PROSITE" id="PS50885"/>
    </source>
</evidence>
<comment type="subcellular location">
    <subcellularLocation>
        <location evidence="1">Cell membrane</location>
    </subcellularLocation>
</comment>
<evidence type="ECO:0000256" key="5">
    <source>
        <dbReference type="ARBA" id="ARBA00029447"/>
    </source>
</evidence>
<protein>
    <submittedName>
        <fullName evidence="10">Methyl-accepting chemotaxis protein</fullName>
    </submittedName>
</protein>
<keyword evidence="2" id="KW-1003">Cell membrane</keyword>
<dbReference type="PANTHER" id="PTHR32089">
    <property type="entry name" value="METHYL-ACCEPTING CHEMOTAXIS PROTEIN MCPB"/>
    <property type="match status" value="1"/>
</dbReference>
<evidence type="ECO:0000256" key="6">
    <source>
        <dbReference type="PROSITE-ProRule" id="PRU00284"/>
    </source>
</evidence>